<keyword evidence="4" id="KW-0808">Transferase</keyword>
<keyword evidence="3 6" id="KW-0597">Phosphoprotein</keyword>
<dbReference type="InterPro" id="IPR036890">
    <property type="entry name" value="HATPase_C_sf"/>
</dbReference>
<sequence>MDFEGSLGFHQPPGDAERERIRELSRYYCALDRPLALDPSAEGERSQDGAPQQDEQPKACDISADITLNALAQLGTHRLRCNRSFISLVDGTNQHIIAEATKSVSLRNKDSHLPNDDIYLGVMSLDLKWGLCPHTIRLFTGEDPSYIIDTDNITASRTHYIIRDLSKEDCFKDRPYVLGWPHFRFYAEVPLKSPSGIILGTYCVIDDKPRERADFSEDDVDTLQEISDAIVHHLENVRVVNDHRRSERLVKGLTSFVKDYSDFDPREASSGRRLESTSLASNAEMPISLDGVTVTGASVVSASSASSRTEHTSTFFSPLPGSTEPSSLDSNLSVSMSSPGEERPMDDVQNTAGPGELKSTLDNASLVSLADSIPISDRITSIFARASVLLRDSMDLDGVAFLDAARCNPSFQVPIKHASWEPLPKSVSPVSPPLPVTPSLTPLGLSGSASEDLDTPCDFLSSAFGKALPGDAASIIHVTEELLTLLIAFFPQGQIFTSTDSAETEDYLSFGSVTASGFRAKKIQTISQQVLKLVPSADSVLFLPLWDYHKSRWMAGTLVWARDSHRVLGMEELHYFKVFGDSIVSEVSRVHWITTEKSKFDFISSVSHELRSPLHGILASAELLHATCLEPAQEDMIRMIETSGLTLLDTTDHLLEFCKINNLTQAKKSKGKRQRETSSLVSDFDLGHLVEEVTNILYTGQRAPRMTGRDIVRFSPGIDEAKSGGICAHDMSLVVRIEQSQSWIVRSLPGAWRRIVMNLLGNALKWTKSGFVEVSLSVAAPEKSHNFVAHLSITDTGSGIAPDFLRHKLFSPFAQEDSLTEGVGLGLSIVRQLVTSLHGTVSVRSELGIGTQVDVYIPVQDPDGSIPPQLMLKQNVGGVDGIDVPLQACLVAFNGYPDLNEVPTGVLSVDAKRKISIQSTLADVFMSQFGWSVSLAESLEQAQGDVVVFEEAVLEAAAQGSSCLKVIQAMEAKFKYIVILGSKSMQKTYAPTVIWITQPFGPHKVQTAVRRALELHQTSAQSEFVPTMTSLTISDDPFSTPSNSPPVEDEEETTPKAVVEKKPQGAPVVELPIQTTLQPKTKHVLIVDDNDINLKIMATFIRKIGCSYETATNGLIALEKYMASSQQFNFVLMDISMPVMDGLVSTSKIRQYEKEKRLRPSCIMAVTGVASESMQQQAQKAGINQYLIKPLSLHELKGLMAID</sequence>
<dbReference type="SMART" id="SM00448">
    <property type="entry name" value="REC"/>
    <property type="match status" value="1"/>
</dbReference>
<dbReference type="Gene3D" id="3.30.450.40">
    <property type="match status" value="1"/>
</dbReference>
<dbReference type="PROSITE" id="PS50110">
    <property type="entry name" value="RESPONSE_REGULATORY"/>
    <property type="match status" value="1"/>
</dbReference>
<evidence type="ECO:0000313" key="9">
    <source>
        <dbReference type="Proteomes" id="UP001147746"/>
    </source>
</evidence>
<evidence type="ECO:0000256" key="1">
    <source>
        <dbReference type="ARBA" id="ARBA00000085"/>
    </source>
</evidence>
<comment type="catalytic activity">
    <reaction evidence="1">
        <text>ATP + protein L-histidine = ADP + protein N-phospho-L-histidine.</text>
        <dbReference type="EC" id="2.7.13.3"/>
    </reaction>
</comment>
<dbReference type="Pfam" id="PF01590">
    <property type="entry name" value="GAF"/>
    <property type="match status" value="1"/>
</dbReference>
<dbReference type="AlphaFoldDB" id="A0A9W9PQT4"/>
<feature type="region of interest" description="Disordered" evidence="7">
    <location>
        <begin position="1035"/>
        <end position="1055"/>
    </location>
</feature>
<reference evidence="8" key="1">
    <citation type="submission" date="2022-12" db="EMBL/GenBank/DDBJ databases">
        <authorList>
            <person name="Petersen C."/>
        </authorList>
    </citation>
    <scope>NUCLEOTIDE SEQUENCE</scope>
    <source>
        <strain evidence="8">IBT 21472</strain>
    </source>
</reference>
<keyword evidence="9" id="KW-1185">Reference proteome</keyword>
<dbReference type="InterPro" id="IPR011006">
    <property type="entry name" value="CheY-like_superfamily"/>
</dbReference>
<dbReference type="PROSITE" id="PS50109">
    <property type="entry name" value="HIS_KIN"/>
    <property type="match status" value="1"/>
</dbReference>
<dbReference type="Gene3D" id="1.10.287.130">
    <property type="match status" value="1"/>
</dbReference>
<dbReference type="FunFam" id="3.30.450.40:FF:000083">
    <property type="entry name" value="Sensor histidine kinase/response regulator, putative (AFU_orthologue AFUA_4G00660)"/>
    <property type="match status" value="1"/>
</dbReference>
<accession>A0A9W9PQT4</accession>
<dbReference type="EC" id="2.7.13.3" evidence="2"/>
<proteinExistence type="predicted"/>
<dbReference type="SUPFAM" id="SSF47384">
    <property type="entry name" value="Homodimeric domain of signal transducing histidine kinase"/>
    <property type="match status" value="1"/>
</dbReference>
<dbReference type="PRINTS" id="PR00344">
    <property type="entry name" value="BCTRLSENSOR"/>
</dbReference>
<feature type="region of interest" description="Disordered" evidence="7">
    <location>
        <begin position="39"/>
        <end position="58"/>
    </location>
</feature>
<evidence type="ECO:0000256" key="2">
    <source>
        <dbReference type="ARBA" id="ARBA00012438"/>
    </source>
</evidence>
<dbReference type="InterPro" id="IPR036097">
    <property type="entry name" value="HisK_dim/P_sf"/>
</dbReference>
<dbReference type="SUPFAM" id="SSF52172">
    <property type="entry name" value="CheY-like"/>
    <property type="match status" value="1"/>
</dbReference>
<dbReference type="InterPro" id="IPR005467">
    <property type="entry name" value="His_kinase_dom"/>
</dbReference>
<dbReference type="InterPro" id="IPR029016">
    <property type="entry name" value="GAF-like_dom_sf"/>
</dbReference>
<dbReference type="CDD" id="cd17546">
    <property type="entry name" value="REC_hyHK_CKI1_RcsC-like"/>
    <property type="match status" value="1"/>
</dbReference>
<dbReference type="Gene3D" id="3.30.565.10">
    <property type="entry name" value="Histidine kinase-like ATPase, C-terminal domain"/>
    <property type="match status" value="1"/>
</dbReference>
<dbReference type="GO" id="GO:0000155">
    <property type="term" value="F:phosphorelay sensor kinase activity"/>
    <property type="evidence" value="ECO:0007669"/>
    <property type="project" value="InterPro"/>
</dbReference>
<dbReference type="Pfam" id="PF02518">
    <property type="entry name" value="HATPase_c"/>
    <property type="match status" value="1"/>
</dbReference>
<dbReference type="SUPFAM" id="SSF55874">
    <property type="entry name" value="ATPase domain of HSP90 chaperone/DNA topoisomerase II/histidine kinase"/>
    <property type="match status" value="1"/>
</dbReference>
<dbReference type="FunFam" id="1.10.287.130:FF:000023">
    <property type="entry name" value="Sensor histidine kinase/response regulator, putative"/>
    <property type="match status" value="1"/>
</dbReference>
<feature type="region of interest" description="Disordered" evidence="7">
    <location>
        <begin position="310"/>
        <end position="352"/>
    </location>
</feature>
<reference evidence="8" key="2">
    <citation type="journal article" date="2023" name="IMA Fungus">
        <title>Comparative genomic study of the Penicillium genus elucidates a diverse pangenome and 15 lateral gene transfer events.</title>
        <authorList>
            <person name="Petersen C."/>
            <person name="Sorensen T."/>
            <person name="Nielsen M.R."/>
            <person name="Sondergaard T.E."/>
            <person name="Sorensen J.L."/>
            <person name="Fitzpatrick D.A."/>
            <person name="Frisvad J.C."/>
            <person name="Nielsen K.L."/>
        </authorList>
    </citation>
    <scope>NUCLEOTIDE SEQUENCE</scope>
    <source>
        <strain evidence="8">IBT 21472</strain>
    </source>
</reference>
<dbReference type="InterPro" id="IPR003594">
    <property type="entry name" value="HATPase_dom"/>
</dbReference>
<dbReference type="EMBL" id="JAPZBO010000008">
    <property type="protein sequence ID" value="KAJ5307292.1"/>
    <property type="molecule type" value="Genomic_DNA"/>
</dbReference>
<dbReference type="InterPro" id="IPR003661">
    <property type="entry name" value="HisK_dim/P_dom"/>
</dbReference>
<dbReference type="CDD" id="cd00082">
    <property type="entry name" value="HisKA"/>
    <property type="match status" value="1"/>
</dbReference>
<dbReference type="Pfam" id="PF00072">
    <property type="entry name" value="Response_reg"/>
    <property type="match status" value="1"/>
</dbReference>
<evidence type="ECO:0000256" key="7">
    <source>
        <dbReference type="SAM" id="MobiDB-lite"/>
    </source>
</evidence>
<evidence type="ECO:0000256" key="5">
    <source>
        <dbReference type="ARBA" id="ARBA00022777"/>
    </source>
</evidence>
<evidence type="ECO:0000313" key="8">
    <source>
        <dbReference type="EMBL" id="KAJ5307292.1"/>
    </source>
</evidence>
<dbReference type="GO" id="GO:0005886">
    <property type="term" value="C:plasma membrane"/>
    <property type="evidence" value="ECO:0007669"/>
    <property type="project" value="TreeGrafter"/>
</dbReference>
<evidence type="ECO:0000256" key="4">
    <source>
        <dbReference type="ARBA" id="ARBA00022679"/>
    </source>
</evidence>
<dbReference type="SUPFAM" id="SSF55781">
    <property type="entry name" value="GAF domain-like"/>
    <property type="match status" value="1"/>
</dbReference>
<dbReference type="GO" id="GO:0009927">
    <property type="term" value="F:histidine phosphotransfer kinase activity"/>
    <property type="evidence" value="ECO:0007669"/>
    <property type="project" value="TreeGrafter"/>
</dbReference>
<dbReference type="SMART" id="SM00387">
    <property type="entry name" value="HATPase_c"/>
    <property type="match status" value="1"/>
</dbReference>
<protein>
    <recommendedName>
        <fullName evidence="2">histidine kinase</fullName>
        <ecNumber evidence="2">2.7.13.3</ecNumber>
    </recommendedName>
</protein>
<dbReference type="Gene3D" id="3.40.50.2300">
    <property type="match status" value="1"/>
</dbReference>
<dbReference type="FunFam" id="3.30.565.10:FF:000201">
    <property type="entry name" value="Sensor histidine kinase/response regulator, putative (AFU_orthologue AFUA_4G01020)"/>
    <property type="match status" value="1"/>
</dbReference>
<dbReference type="PANTHER" id="PTHR43047">
    <property type="entry name" value="TWO-COMPONENT HISTIDINE PROTEIN KINASE"/>
    <property type="match status" value="1"/>
</dbReference>
<dbReference type="SMART" id="SM00388">
    <property type="entry name" value="HisKA"/>
    <property type="match status" value="1"/>
</dbReference>
<dbReference type="PANTHER" id="PTHR43047:SF72">
    <property type="entry name" value="OSMOSENSING HISTIDINE PROTEIN KINASE SLN1"/>
    <property type="match status" value="1"/>
</dbReference>
<name>A0A9W9PQT4_9EURO</name>
<feature type="compositionally biased region" description="Low complexity" evidence="7">
    <location>
        <begin position="326"/>
        <end position="338"/>
    </location>
</feature>
<dbReference type="Pfam" id="PF00512">
    <property type="entry name" value="HisKA"/>
    <property type="match status" value="1"/>
</dbReference>
<evidence type="ECO:0000256" key="6">
    <source>
        <dbReference type="PROSITE-ProRule" id="PRU00169"/>
    </source>
</evidence>
<dbReference type="InterPro" id="IPR004358">
    <property type="entry name" value="Sig_transdc_His_kin-like_C"/>
</dbReference>
<comment type="caution">
    <text evidence="8">The sequence shown here is derived from an EMBL/GenBank/DDBJ whole genome shotgun (WGS) entry which is preliminary data.</text>
</comment>
<dbReference type="Proteomes" id="UP001147746">
    <property type="component" value="Unassembled WGS sequence"/>
</dbReference>
<gene>
    <name evidence="8" type="ORF">N7476_007948</name>
</gene>
<dbReference type="OrthoDB" id="303614at2759"/>
<feature type="modified residue" description="4-aspartylphosphate" evidence="6">
    <location>
        <position position="1134"/>
    </location>
</feature>
<keyword evidence="5" id="KW-0418">Kinase</keyword>
<dbReference type="InterPro" id="IPR001789">
    <property type="entry name" value="Sig_transdc_resp-reg_receiver"/>
</dbReference>
<dbReference type="InterPro" id="IPR003018">
    <property type="entry name" value="GAF"/>
</dbReference>
<organism evidence="8 9">
    <name type="scientific">Penicillium atrosanguineum</name>
    <dbReference type="NCBI Taxonomy" id="1132637"/>
    <lineage>
        <taxon>Eukaryota</taxon>
        <taxon>Fungi</taxon>
        <taxon>Dikarya</taxon>
        <taxon>Ascomycota</taxon>
        <taxon>Pezizomycotina</taxon>
        <taxon>Eurotiomycetes</taxon>
        <taxon>Eurotiomycetidae</taxon>
        <taxon>Eurotiales</taxon>
        <taxon>Aspergillaceae</taxon>
        <taxon>Penicillium</taxon>
    </lineage>
</organism>
<evidence type="ECO:0000256" key="3">
    <source>
        <dbReference type="ARBA" id="ARBA00022553"/>
    </source>
</evidence>